<dbReference type="Gramene" id="TraesKAR2D01G0010490.1">
    <property type="protein sequence ID" value="cds.TraesKAR2D01G0010490.1"/>
    <property type="gene ID" value="TraesKAR2D01G0010490"/>
</dbReference>
<dbReference type="InterPro" id="IPR058922">
    <property type="entry name" value="WHD_DRP"/>
</dbReference>
<keyword evidence="3" id="KW-0677">Repeat</keyword>
<dbReference type="SMR" id="A0A3B6D561"/>
<dbReference type="Gene3D" id="3.40.50.300">
    <property type="entry name" value="P-loop containing nucleotide triphosphate hydrolases"/>
    <property type="match status" value="2"/>
</dbReference>
<dbReference type="OrthoDB" id="1935686at2759"/>
<feature type="domain" description="AAA+ ATPase" evidence="7">
    <location>
        <begin position="401"/>
        <end position="546"/>
    </location>
</feature>
<dbReference type="Gene3D" id="1.10.8.430">
    <property type="entry name" value="Helical domain of apoptotic protease-activating factors"/>
    <property type="match status" value="1"/>
</dbReference>
<evidence type="ECO:0000256" key="3">
    <source>
        <dbReference type="ARBA" id="ARBA00022737"/>
    </source>
</evidence>
<dbReference type="PANTHER" id="PTHR23155">
    <property type="entry name" value="DISEASE RESISTANCE PROTEIN RP"/>
    <property type="match status" value="1"/>
</dbReference>
<accession>A0A3B6D561</accession>
<dbReference type="InterPro" id="IPR044974">
    <property type="entry name" value="Disease_R_plants"/>
</dbReference>
<dbReference type="OMA" id="GATHNTR"/>
<dbReference type="PANTHER" id="PTHR23155:SF1114">
    <property type="entry name" value="OS02G0475500 PROTEIN"/>
    <property type="match status" value="1"/>
</dbReference>
<dbReference type="Pfam" id="PF23598">
    <property type="entry name" value="LRR_14"/>
    <property type="match status" value="1"/>
</dbReference>
<dbReference type="Gramene" id="TraesCLE_scaffold_012250_01G000600.1">
    <property type="protein sequence ID" value="TraesCLE_scaffold_012250_01G000600.1"/>
    <property type="gene ID" value="TraesCLE_scaffold_012250_01G000600"/>
</dbReference>
<dbReference type="Pfam" id="PF18052">
    <property type="entry name" value="Rx_N"/>
    <property type="match status" value="1"/>
</dbReference>
<dbReference type="Proteomes" id="UP000019116">
    <property type="component" value="Chromosome 2D"/>
</dbReference>
<evidence type="ECO:0000256" key="5">
    <source>
        <dbReference type="ARBA" id="ARBA00022821"/>
    </source>
</evidence>
<dbReference type="CDD" id="cd14798">
    <property type="entry name" value="RX-CC_like"/>
    <property type="match status" value="1"/>
</dbReference>
<dbReference type="Gramene" id="TraesJAG2D03G01092530.1">
    <property type="protein sequence ID" value="TraesJAG2D03G01092530.1"/>
    <property type="gene ID" value="TraesJAG2D03G01092530"/>
</dbReference>
<dbReference type="Gramene" id="TraesCS2D03G0050300.1">
    <property type="protein sequence ID" value="TraesCS2D03G0050300.1.CDS"/>
    <property type="gene ID" value="TraesCS2D03G0050300"/>
</dbReference>
<dbReference type="STRING" id="4565.A0A3B6D561"/>
<dbReference type="Gramene" id="TraesCAD_scaffold_000243_01G000900.1">
    <property type="protein sequence ID" value="TraesCAD_scaffold_000243_01G000900.1"/>
    <property type="gene ID" value="TraesCAD_scaffold_000243_01G000900"/>
</dbReference>
<dbReference type="EnsemblPlants" id="TraesCS2D02G026200.1">
    <property type="protein sequence ID" value="TraesCS2D02G026200.1"/>
    <property type="gene ID" value="TraesCS2D02G026200"/>
</dbReference>
<sequence>MEATVLSIGKSVLNGALSYAKSTVAGEVALQLGVQGDQAFITDELEMMQAFLEAAHEERDDHKVVKTWVKQVRDMAYDVEDSLQDFAVRIENYSWWRIRTLLDRRRVAKEMKDLRIKVEDVSQRNVRYRLIRRSGCKPTSNDEQSTISTEVQLQIAEATRAALQDKKKVDLVKLITRDDDVPSAIAVWGSSSDVGVASIIRAAYNNQDVKSKFECRAWMRLTHPFNPNDFFASLVRQFYGELCKDNVKRTGLQVLKHMESQDNLVDEFNRFVTDNRYLVVINDVSTIEEWDWIKTYFPNNKGSQIIVSTQQFEVASLCTEQPYMLSEIEQNWSIDKEFFAFYKKVDTRTEEDDKAGSSSTEPEKLTPASAMAAALVEGELIDRVAAKAKVMELLTPVGNQGGEVIAIYGMGGLGKTTLVRSVYQQEHGDRFQRRAWLTVSRSFTEQEFIGDLLQQFLRNNADKGEFGCGSGSGSSKEPIVQLAEILLEHKCLVVLDDLWSVGKWRWIMKLLPPPRNDGRNRIIVTTRELNIAESCSSRKENIYNLELLNETDARKLFQKKVFKDTMERDNCSYSPDMIEQENLILKKCGGLPLAISTVGSFLSSKPKTAIEWRNLNKHISAELEVNPELGMIKTVLTSSYEGLPYVLKPCFLYLSIFSEDQDIRWKRLVRRWIAEGYSRGIRGMTAEEIGTGYITQLIKRTMVQPSKGATRRTRRIVFLQVHDLIREIGISKAVEENLVTTLEGSCNINTEGKIRHLAVSSSWRRDQDAFECALDLSRLRSLTVFGAWESFFISDKMRFLRVLDLEDTEGITDHDLHQICQLFLLSYLSLRRCDGILRLPNSLGNLKFL</sequence>
<dbReference type="GO" id="GO:0043531">
    <property type="term" value="F:ADP binding"/>
    <property type="evidence" value="ECO:0007669"/>
    <property type="project" value="InterPro"/>
</dbReference>
<dbReference type="Gene3D" id="1.20.5.4130">
    <property type="match status" value="1"/>
</dbReference>
<keyword evidence="4" id="KW-0547">Nucleotide-binding</keyword>
<dbReference type="PRINTS" id="PR00364">
    <property type="entry name" value="DISEASERSIST"/>
</dbReference>
<comment type="similarity">
    <text evidence="1">Belongs to the disease resistance NB-LRR family.</text>
</comment>
<dbReference type="InterPro" id="IPR003593">
    <property type="entry name" value="AAA+_ATPase"/>
</dbReference>
<dbReference type="SMART" id="SM00382">
    <property type="entry name" value="AAA"/>
    <property type="match status" value="1"/>
</dbReference>
<evidence type="ECO:0000259" key="7">
    <source>
        <dbReference type="SMART" id="SM00382"/>
    </source>
</evidence>
<keyword evidence="6" id="KW-0175">Coiled coil</keyword>
<evidence type="ECO:0000256" key="4">
    <source>
        <dbReference type="ARBA" id="ARBA00022741"/>
    </source>
</evidence>
<dbReference type="Pfam" id="PF23559">
    <property type="entry name" value="WHD_DRP"/>
    <property type="match status" value="1"/>
</dbReference>
<dbReference type="SUPFAM" id="SSF52540">
    <property type="entry name" value="P-loop containing nucleoside triphosphate hydrolases"/>
    <property type="match status" value="2"/>
</dbReference>
<organism evidence="8">
    <name type="scientific">Triticum aestivum</name>
    <name type="common">Wheat</name>
    <dbReference type="NCBI Taxonomy" id="4565"/>
    <lineage>
        <taxon>Eukaryota</taxon>
        <taxon>Viridiplantae</taxon>
        <taxon>Streptophyta</taxon>
        <taxon>Embryophyta</taxon>
        <taxon>Tracheophyta</taxon>
        <taxon>Spermatophyta</taxon>
        <taxon>Magnoliopsida</taxon>
        <taxon>Liliopsida</taxon>
        <taxon>Poales</taxon>
        <taxon>Poaceae</taxon>
        <taxon>BOP clade</taxon>
        <taxon>Pooideae</taxon>
        <taxon>Triticodae</taxon>
        <taxon>Triticeae</taxon>
        <taxon>Triticinae</taxon>
        <taxon>Triticum</taxon>
    </lineage>
</organism>
<dbReference type="GO" id="GO:0009626">
    <property type="term" value="P:plant-type hypersensitive response"/>
    <property type="evidence" value="ECO:0007669"/>
    <property type="project" value="UniProtKB-ARBA"/>
</dbReference>
<dbReference type="GO" id="GO:0042742">
    <property type="term" value="P:defense response to bacterium"/>
    <property type="evidence" value="ECO:0007669"/>
    <property type="project" value="UniProtKB-ARBA"/>
</dbReference>
<dbReference type="Gramene" id="TraesWEE_scaffold_009256_01G000700.1">
    <property type="protein sequence ID" value="TraesWEE_scaffold_009256_01G000700.1"/>
    <property type="gene ID" value="TraesWEE_scaffold_009256_01G000700"/>
</dbReference>
<dbReference type="Gene3D" id="1.10.10.10">
    <property type="entry name" value="Winged helix-like DNA-binding domain superfamily/Winged helix DNA-binding domain"/>
    <property type="match status" value="1"/>
</dbReference>
<proteinExistence type="inferred from homology"/>
<dbReference type="Gramene" id="TraesROB_scaffold_002127_01G000400.1">
    <property type="protein sequence ID" value="TraesROB_scaffold_002127_01G000400.1"/>
    <property type="gene ID" value="TraesROB_scaffold_002127_01G000400"/>
</dbReference>
<dbReference type="SUPFAM" id="SSF52047">
    <property type="entry name" value="RNI-like"/>
    <property type="match status" value="1"/>
</dbReference>
<reference evidence="8" key="1">
    <citation type="submission" date="2018-08" db="EMBL/GenBank/DDBJ databases">
        <authorList>
            <person name="Rossello M."/>
        </authorList>
    </citation>
    <scope>NUCLEOTIDE SEQUENCE [LARGE SCALE GENOMIC DNA]</scope>
    <source>
        <strain evidence="8">cv. Chinese Spring</strain>
    </source>
</reference>
<dbReference type="FunFam" id="1.10.10.10:FF:000322">
    <property type="entry name" value="Probable disease resistance protein At1g63360"/>
    <property type="match status" value="1"/>
</dbReference>
<keyword evidence="9" id="KW-1185">Reference proteome</keyword>
<dbReference type="InterPro" id="IPR036388">
    <property type="entry name" value="WH-like_DNA-bd_sf"/>
</dbReference>
<reference evidence="8" key="2">
    <citation type="submission" date="2018-10" db="UniProtKB">
        <authorList>
            <consortium name="EnsemblPlants"/>
        </authorList>
    </citation>
    <scope>IDENTIFICATION</scope>
</reference>
<dbReference type="InterPro" id="IPR041118">
    <property type="entry name" value="Rx_N"/>
</dbReference>
<evidence type="ECO:0000256" key="2">
    <source>
        <dbReference type="ARBA" id="ARBA00022614"/>
    </source>
</evidence>
<evidence type="ECO:0000256" key="6">
    <source>
        <dbReference type="ARBA" id="ARBA00023054"/>
    </source>
</evidence>
<keyword evidence="2" id="KW-0433">Leucine-rich repeat</keyword>
<keyword evidence="5" id="KW-0611">Plant defense</keyword>
<dbReference type="InterPro" id="IPR002182">
    <property type="entry name" value="NB-ARC"/>
</dbReference>
<dbReference type="InterPro" id="IPR038005">
    <property type="entry name" value="RX-like_CC"/>
</dbReference>
<dbReference type="InterPro" id="IPR027417">
    <property type="entry name" value="P-loop_NTPase"/>
</dbReference>
<dbReference type="Pfam" id="PF00931">
    <property type="entry name" value="NB-ARC"/>
    <property type="match status" value="2"/>
</dbReference>
<dbReference type="InterPro" id="IPR055414">
    <property type="entry name" value="LRR_R13L4/SHOC2-like"/>
</dbReference>
<dbReference type="InterPro" id="IPR042197">
    <property type="entry name" value="Apaf_helical"/>
</dbReference>
<evidence type="ECO:0000256" key="1">
    <source>
        <dbReference type="ARBA" id="ARBA00008894"/>
    </source>
</evidence>
<name>A0A3B6D561_WHEAT</name>
<dbReference type="GO" id="GO:0002758">
    <property type="term" value="P:innate immune response-activating signaling pathway"/>
    <property type="evidence" value="ECO:0007669"/>
    <property type="project" value="UniProtKB-ARBA"/>
</dbReference>
<dbReference type="Gramene" id="TraesCS2D02G026200.1">
    <property type="protein sequence ID" value="TraesCS2D02G026200.1"/>
    <property type="gene ID" value="TraesCS2D02G026200"/>
</dbReference>
<protein>
    <recommendedName>
        <fullName evidence="7">AAA+ ATPase domain-containing protein</fullName>
    </recommendedName>
</protein>
<evidence type="ECO:0000313" key="8">
    <source>
        <dbReference type="EnsemblPlants" id="TraesCS2D02G026200.1"/>
    </source>
</evidence>
<dbReference type="AlphaFoldDB" id="A0A3B6D561"/>
<evidence type="ECO:0000313" key="9">
    <source>
        <dbReference type="Proteomes" id="UP000019116"/>
    </source>
</evidence>